<dbReference type="InterPro" id="IPR045055">
    <property type="entry name" value="DNA2/NAM7-like"/>
</dbReference>
<dbReference type="Gene3D" id="3.40.50.300">
    <property type="entry name" value="P-loop containing nucleotide triphosphate hydrolases"/>
    <property type="match status" value="1"/>
</dbReference>
<dbReference type="OrthoDB" id="409395at2759"/>
<dbReference type="SUPFAM" id="SSF52540">
    <property type="entry name" value="P-loop containing nucleoside triphosphate hydrolases"/>
    <property type="match status" value="1"/>
</dbReference>
<sequence>MGGINSFFFTHRFPELTDTNVSRCNRSECDMVVGFFDYLVLNGVKIEDITILTFYTGQKKMILKALRNHANFQGQFFKVVTVDSYQGEENKIVLLSLVRSNSYNKIGFLSIENRVCVALSRAQQGFYLFGNSDNLRTNSLWKKVLDIMSQDLRRLGSELPLVCQKHGNQIRINEISKGQYRPEVADWVAFASGGVAAADAEISGRLKAQMIENRGALVDVGDSGPLDAKNPILDPRKLSRPLNAPEIPAPDTPSVWEPVASPASIGKRASPDSGASSTGKIRDMPQTGSHTIAPVVRRAWKEVVSVATLAPVKALSTAANGVPRTYVSEPSLLD</sequence>
<feature type="region of interest" description="Disordered" evidence="1">
    <location>
        <begin position="219"/>
        <end position="293"/>
    </location>
</feature>
<dbReference type="GO" id="GO:0031380">
    <property type="term" value="C:nuclear RNA-directed RNA polymerase complex"/>
    <property type="evidence" value="ECO:0007669"/>
    <property type="project" value="TreeGrafter"/>
</dbReference>
<name>A0A9P8I4X3_9PEZI</name>
<evidence type="ECO:0000256" key="1">
    <source>
        <dbReference type="SAM" id="MobiDB-lite"/>
    </source>
</evidence>
<protein>
    <recommendedName>
        <fullName evidence="2">DNA2/NAM7 helicase-like C-terminal domain-containing protein</fullName>
    </recommendedName>
</protein>
<comment type="caution">
    <text evidence="3">The sequence shown here is derived from an EMBL/GenBank/DDBJ whole genome shotgun (WGS) entry which is preliminary data.</text>
</comment>
<dbReference type="AlphaFoldDB" id="A0A9P8I4X3"/>
<feature type="domain" description="DNA2/NAM7 helicase-like C-terminal" evidence="2">
    <location>
        <begin position="18"/>
        <end position="132"/>
    </location>
</feature>
<keyword evidence="4" id="KW-1185">Reference proteome</keyword>
<dbReference type="InterPro" id="IPR041679">
    <property type="entry name" value="DNA2/NAM7-like_C"/>
</dbReference>
<dbReference type="Pfam" id="PF13087">
    <property type="entry name" value="AAA_12"/>
    <property type="match status" value="1"/>
</dbReference>
<dbReference type="PANTHER" id="PTHR10887:SF341">
    <property type="entry name" value="NFX1-TYPE ZINC FINGER-CONTAINING PROTEIN 1"/>
    <property type="match status" value="1"/>
</dbReference>
<proteinExistence type="predicted"/>
<organism evidence="3 4">
    <name type="scientific">Glutinoglossum americanum</name>
    <dbReference type="NCBI Taxonomy" id="1670608"/>
    <lineage>
        <taxon>Eukaryota</taxon>
        <taxon>Fungi</taxon>
        <taxon>Dikarya</taxon>
        <taxon>Ascomycota</taxon>
        <taxon>Pezizomycotina</taxon>
        <taxon>Geoglossomycetes</taxon>
        <taxon>Geoglossales</taxon>
        <taxon>Geoglossaceae</taxon>
        <taxon>Glutinoglossum</taxon>
    </lineage>
</organism>
<reference evidence="3" key="1">
    <citation type="submission" date="2021-03" db="EMBL/GenBank/DDBJ databases">
        <title>Comparative genomics and phylogenomic investigation of the class Geoglossomycetes provide insights into ecological specialization and systematics.</title>
        <authorList>
            <person name="Melie T."/>
            <person name="Pirro S."/>
            <person name="Miller A.N."/>
            <person name="Quandt A."/>
        </authorList>
    </citation>
    <scope>NUCLEOTIDE SEQUENCE</scope>
    <source>
        <strain evidence="3">GBOQ0MN5Z8</strain>
    </source>
</reference>
<evidence type="ECO:0000313" key="3">
    <source>
        <dbReference type="EMBL" id="KAH0537468.1"/>
    </source>
</evidence>
<accession>A0A9P8I4X3</accession>
<evidence type="ECO:0000313" key="4">
    <source>
        <dbReference type="Proteomes" id="UP000698800"/>
    </source>
</evidence>
<dbReference type="PANTHER" id="PTHR10887">
    <property type="entry name" value="DNA2/NAM7 HELICASE FAMILY"/>
    <property type="match status" value="1"/>
</dbReference>
<dbReference type="Proteomes" id="UP000698800">
    <property type="component" value="Unassembled WGS sequence"/>
</dbReference>
<dbReference type="EMBL" id="JAGHQL010000144">
    <property type="protein sequence ID" value="KAH0537468.1"/>
    <property type="molecule type" value="Genomic_DNA"/>
</dbReference>
<dbReference type="InterPro" id="IPR047187">
    <property type="entry name" value="SF1_C_Upf1"/>
</dbReference>
<evidence type="ECO:0000259" key="2">
    <source>
        <dbReference type="Pfam" id="PF13087"/>
    </source>
</evidence>
<gene>
    <name evidence="3" type="ORF">FGG08_005731</name>
</gene>
<dbReference type="InterPro" id="IPR027417">
    <property type="entry name" value="P-loop_NTPase"/>
</dbReference>
<dbReference type="GO" id="GO:0031048">
    <property type="term" value="P:regulatory ncRNA-mediated heterochromatin formation"/>
    <property type="evidence" value="ECO:0007669"/>
    <property type="project" value="TreeGrafter"/>
</dbReference>
<dbReference type="CDD" id="cd18808">
    <property type="entry name" value="SF1_C_Upf1"/>
    <property type="match status" value="1"/>
</dbReference>